<sequence>MLTHIGTQTIETERLILRRFEYSDIDSMLRNWIADEQTQWDYGEPYYPTSDDVQKLFDTKYIVSYSCKDYYRWAVIEKTSSECIGQIAFFLVDSNNQHGEIEYVIGPAFQGKGYATEMTKAVIRFGFEKINFHRIEIDCRTVNEASRRVIEKCGLTYEGTFRDFFWRKDHFEGRRVYSVLKSEWEKLNKK</sequence>
<dbReference type="SUPFAM" id="SSF55729">
    <property type="entry name" value="Acyl-CoA N-acyltransferases (Nat)"/>
    <property type="match status" value="1"/>
</dbReference>
<dbReference type="EMBL" id="AWVF01000016">
    <property type="protein sequence ID" value="ERJ97510.1"/>
    <property type="molecule type" value="Genomic_DNA"/>
</dbReference>
<dbReference type="InterPro" id="IPR051531">
    <property type="entry name" value="N-acetyltransferase"/>
</dbReference>
<reference evidence="2 3" key="1">
    <citation type="submission" date="2013-07" db="EMBL/GenBank/DDBJ databases">
        <authorList>
            <person name="Weinstock G."/>
            <person name="Sodergren E."/>
            <person name="Wylie T."/>
            <person name="Fulton L."/>
            <person name="Fulton R."/>
            <person name="Fronick C."/>
            <person name="O'Laughlin M."/>
            <person name="Godfrey J."/>
            <person name="Miner T."/>
            <person name="Herter B."/>
            <person name="Appelbaum E."/>
            <person name="Cordes M."/>
            <person name="Lek S."/>
            <person name="Wollam A."/>
            <person name="Pepin K.H."/>
            <person name="Palsikar V.B."/>
            <person name="Mitreva M."/>
            <person name="Wilson R.K."/>
        </authorList>
    </citation>
    <scope>NUCLEOTIDE SEQUENCE [LARGE SCALE GENOMIC DNA]</scope>
    <source>
        <strain evidence="2 3">ATCC 27760</strain>
    </source>
</reference>
<evidence type="ECO:0000313" key="3">
    <source>
        <dbReference type="Proteomes" id="UP000016662"/>
    </source>
</evidence>
<comment type="caution">
    <text evidence="2">The sequence shown here is derived from an EMBL/GenBank/DDBJ whole genome shotgun (WGS) entry which is preliminary data.</text>
</comment>
<dbReference type="RefSeq" id="WP_021680348.1">
    <property type="nucleotide sequence ID" value="NZ_KI260286.1"/>
</dbReference>
<accession>U2KZI0</accession>
<evidence type="ECO:0000259" key="1">
    <source>
        <dbReference type="PROSITE" id="PS51186"/>
    </source>
</evidence>
<gene>
    <name evidence="2" type="ORF">RUMCAL_00110</name>
</gene>
<dbReference type="PATRIC" id="fig|411473.3.peg.89"/>
<name>U2KZI0_9FIRM</name>
<dbReference type="PANTHER" id="PTHR43792">
    <property type="entry name" value="GNAT FAMILY, PUTATIVE (AFU_ORTHOLOGUE AFUA_3G00765)-RELATED-RELATED"/>
    <property type="match status" value="1"/>
</dbReference>
<organism evidence="2 3">
    <name type="scientific">Ruminococcus callidus ATCC 27760</name>
    <dbReference type="NCBI Taxonomy" id="411473"/>
    <lineage>
        <taxon>Bacteria</taxon>
        <taxon>Bacillati</taxon>
        <taxon>Bacillota</taxon>
        <taxon>Clostridia</taxon>
        <taxon>Eubacteriales</taxon>
        <taxon>Oscillospiraceae</taxon>
        <taxon>Ruminococcus</taxon>
    </lineage>
</organism>
<keyword evidence="2" id="KW-0808">Transferase</keyword>
<dbReference type="GO" id="GO:0016747">
    <property type="term" value="F:acyltransferase activity, transferring groups other than amino-acyl groups"/>
    <property type="evidence" value="ECO:0007669"/>
    <property type="project" value="InterPro"/>
</dbReference>
<feature type="domain" description="N-acetyltransferase" evidence="1">
    <location>
        <begin position="15"/>
        <end position="178"/>
    </location>
</feature>
<dbReference type="InterPro" id="IPR016181">
    <property type="entry name" value="Acyl_CoA_acyltransferase"/>
</dbReference>
<dbReference type="HOGENOM" id="CLU_013985_3_6_9"/>
<dbReference type="InterPro" id="IPR000182">
    <property type="entry name" value="GNAT_dom"/>
</dbReference>
<dbReference type="STRING" id="411473.RUMCAL_00110"/>
<proteinExistence type="predicted"/>
<dbReference type="eggNOG" id="COG1670">
    <property type="taxonomic scope" value="Bacteria"/>
</dbReference>
<evidence type="ECO:0000313" key="2">
    <source>
        <dbReference type="EMBL" id="ERJ97510.1"/>
    </source>
</evidence>
<dbReference type="CDD" id="cd04301">
    <property type="entry name" value="NAT_SF"/>
    <property type="match status" value="1"/>
</dbReference>
<keyword evidence="3" id="KW-1185">Reference proteome</keyword>
<protein>
    <submittedName>
        <fullName evidence="2">Acetyltransferase, GNAT family</fullName>
    </submittedName>
</protein>
<dbReference type="Pfam" id="PF13302">
    <property type="entry name" value="Acetyltransf_3"/>
    <property type="match status" value="1"/>
</dbReference>
<dbReference type="PROSITE" id="PS51186">
    <property type="entry name" value="GNAT"/>
    <property type="match status" value="1"/>
</dbReference>
<dbReference type="OrthoDB" id="9785602at2"/>
<dbReference type="AlphaFoldDB" id="U2KZI0"/>
<dbReference type="Gene3D" id="3.40.630.30">
    <property type="match status" value="1"/>
</dbReference>
<dbReference type="Proteomes" id="UP000016662">
    <property type="component" value="Unassembled WGS sequence"/>
</dbReference>